<name>A0A516IRW1_9SPHN</name>
<dbReference type="KEGG" id="sxa:FMM02_06320"/>
<evidence type="ECO:0000313" key="3">
    <source>
        <dbReference type="Proteomes" id="UP000321857"/>
    </source>
</evidence>
<sequence>MIQIRMIIDRLTRRIWFRAGLISLFSVFIALAANWLAPVIPYDFSMDIGAKAVDQVLGILATSMLAVTTFSLASMVTAFGSAAQNITPRATQLLIEDHTAQNALSTFLGGFLFGVVGIVALSTDFYGAEGRAVLFIGTIIMISWIVLTLLRWIATLTEFGRMGDAVRRVEEAACAAITRHDGPVAIGGDGQPPIPVGATAVTGSTTGYVTHVDLDRIAACIRTMDAQILIVGTPGAMVDRATPLAWIDRKISEEESSRIATAFSVERERRFADDPRFGMVVLSEIASRALSPAVNDPGTAVSVIAAAQRVAEAVLDKHSDKSGGASAGGYALSLEAMLEELTLSIGRDGAAIREVQGRLQSMLGSLARQSPAARPMVKRLADEAMQRARSSDISEADIARIERAHSEAFRTSPGASAV</sequence>
<keyword evidence="1" id="KW-0472">Membrane</keyword>
<accession>A0A516IRW1</accession>
<dbReference type="Proteomes" id="UP000321857">
    <property type="component" value="Chromosome"/>
</dbReference>
<proteinExistence type="predicted"/>
<keyword evidence="1" id="KW-1133">Transmembrane helix</keyword>
<reference evidence="2 3" key="1">
    <citation type="submission" date="2019-07" db="EMBL/GenBank/DDBJ databases">
        <title>Sphingomonas AE3 Genome sequencing and assembly.</title>
        <authorList>
            <person name="Kim H."/>
        </authorList>
    </citation>
    <scope>NUCLEOTIDE SEQUENCE [LARGE SCALE GENOMIC DNA]</scope>
    <source>
        <strain evidence="2 3">AE3</strain>
    </source>
</reference>
<dbReference type="OrthoDB" id="2955631at2"/>
<feature type="transmembrane region" description="Helical" evidence="1">
    <location>
        <begin position="103"/>
        <end position="121"/>
    </location>
</feature>
<evidence type="ECO:0000256" key="1">
    <source>
        <dbReference type="SAM" id="Phobius"/>
    </source>
</evidence>
<evidence type="ECO:0000313" key="2">
    <source>
        <dbReference type="EMBL" id="QDP19610.1"/>
    </source>
</evidence>
<dbReference type="InterPro" id="IPR018723">
    <property type="entry name" value="DUF2254_membrane"/>
</dbReference>
<feature type="transmembrane region" description="Helical" evidence="1">
    <location>
        <begin position="15"/>
        <end position="37"/>
    </location>
</feature>
<protein>
    <submittedName>
        <fullName evidence="2">DUF2254 domain-containing protein</fullName>
    </submittedName>
</protein>
<organism evidence="2 3">
    <name type="scientific">Sphingomonas xanthus</name>
    <dbReference type="NCBI Taxonomy" id="2594473"/>
    <lineage>
        <taxon>Bacteria</taxon>
        <taxon>Pseudomonadati</taxon>
        <taxon>Pseudomonadota</taxon>
        <taxon>Alphaproteobacteria</taxon>
        <taxon>Sphingomonadales</taxon>
        <taxon>Sphingomonadaceae</taxon>
        <taxon>Sphingomonas</taxon>
    </lineage>
</organism>
<feature type="transmembrane region" description="Helical" evidence="1">
    <location>
        <begin position="133"/>
        <end position="154"/>
    </location>
</feature>
<keyword evidence="3" id="KW-1185">Reference proteome</keyword>
<gene>
    <name evidence="2" type="ORF">FMM02_06320</name>
</gene>
<feature type="transmembrane region" description="Helical" evidence="1">
    <location>
        <begin position="57"/>
        <end position="82"/>
    </location>
</feature>
<dbReference type="AlphaFoldDB" id="A0A516IRW1"/>
<dbReference type="RefSeq" id="WP_147494062.1">
    <property type="nucleotide sequence ID" value="NZ_CP041659.1"/>
</dbReference>
<keyword evidence="1" id="KW-0812">Transmembrane</keyword>
<dbReference type="EMBL" id="CP041659">
    <property type="protein sequence ID" value="QDP19610.1"/>
    <property type="molecule type" value="Genomic_DNA"/>
</dbReference>
<dbReference type="Pfam" id="PF10011">
    <property type="entry name" value="DUF2254"/>
    <property type="match status" value="1"/>
</dbReference>